<dbReference type="GO" id="GO:0015093">
    <property type="term" value="F:ferrous iron transmembrane transporter activity"/>
    <property type="evidence" value="ECO:0007669"/>
    <property type="project" value="TreeGrafter"/>
</dbReference>
<feature type="domain" description="Cation efflux protein cytoplasmic" evidence="9">
    <location>
        <begin position="215"/>
        <end position="289"/>
    </location>
</feature>
<dbReference type="SUPFAM" id="SSF161111">
    <property type="entry name" value="Cation efflux protein transmembrane domain-like"/>
    <property type="match status" value="1"/>
</dbReference>
<keyword evidence="3" id="KW-0813">Transport</keyword>
<keyword evidence="5 7" id="KW-1133">Transmembrane helix</keyword>
<reference evidence="11" key="1">
    <citation type="submission" date="2016-01" db="EMBL/GenBank/DDBJ databases">
        <authorList>
            <person name="Mitreva M."/>
            <person name="Pepin K.H."/>
            <person name="Mihindukulasuriya K.A."/>
            <person name="Fulton R."/>
            <person name="Fronick C."/>
            <person name="O'Laughlin M."/>
            <person name="Miner T."/>
            <person name="Herter B."/>
            <person name="Rosa B.A."/>
            <person name="Cordes M."/>
            <person name="Tomlinson C."/>
            <person name="Wollam A."/>
            <person name="Palsikar V.B."/>
            <person name="Mardis E.R."/>
            <person name="Wilson R.K."/>
        </authorList>
    </citation>
    <scope>NUCLEOTIDE SEQUENCE [LARGE SCALE GENOMIC DNA]</scope>
    <source>
        <strain evidence="11">CMW8396</strain>
    </source>
</reference>
<dbReference type="Gene3D" id="3.30.70.1350">
    <property type="entry name" value="Cation efflux protein, cytoplasmic domain"/>
    <property type="match status" value="1"/>
</dbReference>
<dbReference type="InterPro" id="IPR027469">
    <property type="entry name" value="Cation_efflux_TMD_sf"/>
</dbReference>
<evidence type="ECO:0000256" key="6">
    <source>
        <dbReference type="ARBA" id="ARBA00023136"/>
    </source>
</evidence>
<accession>A0A133NC73</accession>
<dbReference type="FunFam" id="1.20.1510.10:FF:000006">
    <property type="entry name" value="Divalent cation efflux transporter"/>
    <property type="match status" value="1"/>
</dbReference>
<feature type="transmembrane region" description="Helical" evidence="7">
    <location>
        <begin position="158"/>
        <end position="177"/>
    </location>
</feature>
<keyword evidence="11" id="KW-1185">Reference proteome</keyword>
<evidence type="ECO:0000313" key="10">
    <source>
        <dbReference type="EMBL" id="KXA13862.1"/>
    </source>
</evidence>
<dbReference type="InterPro" id="IPR002524">
    <property type="entry name" value="Cation_efflux"/>
</dbReference>
<dbReference type="GO" id="GO:0006882">
    <property type="term" value="P:intracellular zinc ion homeostasis"/>
    <property type="evidence" value="ECO:0007669"/>
    <property type="project" value="TreeGrafter"/>
</dbReference>
<dbReference type="Gene3D" id="1.20.1510.10">
    <property type="entry name" value="Cation efflux protein transmembrane domain"/>
    <property type="match status" value="1"/>
</dbReference>
<dbReference type="PATRIC" id="fig|134605.3.peg.1155"/>
<comment type="subcellular location">
    <subcellularLocation>
        <location evidence="1">Membrane</location>
        <topology evidence="1">Multi-pass membrane protein</topology>
    </subcellularLocation>
</comment>
<feature type="transmembrane region" description="Helical" evidence="7">
    <location>
        <begin position="83"/>
        <end position="101"/>
    </location>
</feature>
<organism evidence="10 11">
    <name type="scientific">Fusobacterium equinum</name>
    <dbReference type="NCBI Taxonomy" id="134605"/>
    <lineage>
        <taxon>Bacteria</taxon>
        <taxon>Fusobacteriati</taxon>
        <taxon>Fusobacteriota</taxon>
        <taxon>Fusobacteriia</taxon>
        <taxon>Fusobacteriales</taxon>
        <taxon>Fusobacteriaceae</taxon>
        <taxon>Fusobacterium</taxon>
    </lineage>
</organism>
<keyword evidence="4 7" id="KW-0812">Transmembrane</keyword>
<dbReference type="GO" id="GO:0015086">
    <property type="term" value="F:cadmium ion transmembrane transporter activity"/>
    <property type="evidence" value="ECO:0007669"/>
    <property type="project" value="TreeGrafter"/>
</dbReference>
<dbReference type="InterPro" id="IPR050291">
    <property type="entry name" value="CDF_Transporter"/>
</dbReference>
<evidence type="ECO:0000256" key="7">
    <source>
        <dbReference type="SAM" id="Phobius"/>
    </source>
</evidence>
<evidence type="ECO:0000256" key="1">
    <source>
        <dbReference type="ARBA" id="ARBA00004141"/>
    </source>
</evidence>
<dbReference type="GO" id="GO:0005886">
    <property type="term" value="C:plasma membrane"/>
    <property type="evidence" value="ECO:0007669"/>
    <property type="project" value="TreeGrafter"/>
</dbReference>
<proteinExistence type="inferred from homology"/>
<comment type="similarity">
    <text evidence="2">Belongs to the cation diffusion facilitator (CDF) transporter (TC 2.A.4) family.</text>
</comment>
<dbReference type="Proteomes" id="UP000070617">
    <property type="component" value="Unassembled WGS sequence"/>
</dbReference>
<dbReference type="AlphaFoldDB" id="A0A133NC73"/>
<comment type="caution">
    <text evidence="10">The sequence shown here is derived from an EMBL/GenBank/DDBJ whole genome shotgun (WGS) entry which is preliminary data.</text>
</comment>
<feature type="transmembrane region" description="Helical" evidence="7">
    <location>
        <begin position="121"/>
        <end position="137"/>
    </location>
</feature>
<evidence type="ECO:0000256" key="3">
    <source>
        <dbReference type="ARBA" id="ARBA00022448"/>
    </source>
</evidence>
<dbReference type="InterPro" id="IPR027470">
    <property type="entry name" value="Cation_efflux_CTD"/>
</dbReference>
<dbReference type="NCBIfam" id="TIGR01297">
    <property type="entry name" value="CDF"/>
    <property type="match status" value="1"/>
</dbReference>
<dbReference type="PANTHER" id="PTHR43840:SF15">
    <property type="entry name" value="MITOCHONDRIAL METAL TRANSPORTER 1-RELATED"/>
    <property type="match status" value="1"/>
</dbReference>
<protein>
    <submittedName>
        <fullName evidence="10">Cation diffusion facilitator family transporter</fullName>
    </submittedName>
</protein>
<name>A0A133NC73_9FUSO</name>
<evidence type="ECO:0000313" key="11">
    <source>
        <dbReference type="Proteomes" id="UP000070617"/>
    </source>
</evidence>
<dbReference type="Pfam" id="PF01545">
    <property type="entry name" value="Cation_efflux"/>
    <property type="match status" value="1"/>
</dbReference>
<keyword evidence="6 7" id="KW-0472">Membrane</keyword>
<gene>
    <name evidence="10" type="ORF">HMPREF3206_01171</name>
</gene>
<evidence type="ECO:0000256" key="2">
    <source>
        <dbReference type="ARBA" id="ARBA00008114"/>
    </source>
</evidence>
<dbReference type="InterPro" id="IPR058533">
    <property type="entry name" value="Cation_efflux_TM"/>
</dbReference>
<dbReference type="SUPFAM" id="SSF160240">
    <property type="entry name" value="Cation efflux protein cytoplasmic domain-like"/>
    <property type="match status" value="1"/>
</dbReference>
<dbReference type="PANTHER" id="PTHR43840">
    <property type="entry name" value="MITOCHONDRIAL METAL TRANSPORTER 1-RELATED"/>
    <property type="match status" value="1"/>
</dbReference>
<evidence type="ECO:0000259" key="8">
    <source>
        <dbReference type="Pfam" id="PF01545"/>
    </source>
</evidence>
<dbReference type="InterPro" id="IPR036837">
    <property type="entry name" value="Cation_efflux_CTD_sf"/>
</dbReference>
<feature type="domain" description="Cation efflux protein transmembrane" evidence="8">
    <location>
        <begin position="15"/>
        <end position="209"/>
    </location>
</feature>
<dbReference type="STRING" id="134605.HMPREF3206_01171"/>
<dbReference type="EMBL" id="LRPX01000058">
    <property type="protein sequence ID" value="KXA13862.1"/>
    <property type="molecule type" value="Genomic_DNA"/>
</dbReference>
<dbReference type="Pfam" id="PF16916">
    <property type="entry name" value="ZT_dimer"/>
    <property type="match status" value="1"/>
</dbReference>
<dbReference type="GO" id="GO:0015341">
    <property type="term" value="F:zinc efflux antiporter activity"/>
    <property type="evidence" value="ECO:0007669"/>
    <property type="project" value="TreeGrafter"/>
</dbReference>
<evidence type="ECO:0000256" key="5">
    <source>
        <dbReference type="ARBA" id="ARBA00022989"/>
    </source>
</evidence>
<feature type="transmembrane region" description="Helical" evidence="7">
    <location>
        <begin position="14"/>
        <end position="36"/>
    </location>
</feature>
<evidence type="ECO:0000256" key="4">
    <source>
        <dbReference type="ARBA" id="ARBA00022692"/>
    </source>
</evidence>
<evidence type="ECO:0000259" key="9">
    <source>
        <dbReference type="Pfam" id="PF16916"/>
    </source>
</evidence>
<sequence length="301" mass="34010">MNFMLKNYKEVQKVLFVILLLNILVAGIKTVLGYLIHSSSMLADGIHSFSDGASNVVGILGIQLSKKPEDEDHPYGHEKIEMLSSLVIGLLLLVLGVQVLIEGIKTFQSPRSPNISVESMLLLAVTLFINIAVSYFEEKRGKQLKSTILISDAMHTRSDIYVSIGVFFSLLAIKMGLPSYVDTIMSCVVSFFILHASWEILRDNVGILLDSKVLDREKIQKIILSHPEIKGVHKIRTRGTLAHVYMDLHILVDKNMSVEEAHCLSHHLEHDLQKEFEIEIQVLIHVEPYRKVCYVNQKKEI</sequence>